<sequence length="439" mass="49553">MAGLIACALLVGAATAQEIFDQKTDILKARCRAHCLNKFYMPEMNTNCRDDADCWMCWDSCHMLYGGFRVWGHMCGKDPDCMRFPGCQESCSFVSSHLDSLTQEGRSDTKAIQPLKHHYLSEKDAFHFEWTRPKEDYQIGQLVYALLVRDELSGGWQQLQQTFYHNATVRRSLIKSSSYIRLTSYDSEGRTAEVEKPCSELNLYSEDANIEGMYKDTAMKGMPPGYTSRHRELSLDYLQDGWVPVLQSLRASSMNSGGVDAVISWEQVSHKAAVKYVVEWKQPDQNIDMTGQLATSNNMGVLTLWPNKIYQLTITAFVPGIRDPVGRSRALVINTAKHVSGLWISVSYIELVVMTAVLLFVIVLSVVAQTYRRCLRADTVTATQAVHSTTLNLPFRHASVKKQLSSLSTRISQKPLKHDRLIEEDSPYSLGHRANDCNI</sequence>
<keyword evidence="4" id="KW-1185">Reference proteome</keyword>
<dbReference type="GeneID" id="111254354"/>
<evidence type="ECO:0000256" key="1">
    <source>
        <dbReference type="SAM" id="Phobius"/>
    </source>
</evidence>
<keyword evidence="2" id="KW-0732">Signal</keyword>
<dbReference type="AlphaFoldDB" id="A0A7M7MJE0"/>
<accession>A0A7M7MJE0</accession>
<keyword evidence="1" id="KW-0812">Transmembrane</keyword>
<dbReference type="EnsemblMetazoa" id="XM_022815098">
    <property type="protein sequence ID" value="XP_022670833"/>
    <property type="gene ID" value="LOC111254354"/>
</dbReference>
<dbReference type="Proteomes" id="UP000594260">
    <property type="component" value="Unplaced"/>
</dbReference>
<keyword evidence="1" id="KW-0472">Membrane</keyword>
<feature type="transmembrane region" description="Helical" evidence="1">
    <location>
        <begin position="342"/>
        <end position="367"/>
    </location>
</feature>
<dbReference type="KEGG" id="vde:111254354"/>
<feature type="chain" id="PRO_5029761266" evidence="2">
    <location>
        <begin position="17"/>
        <end position="439"/>
    </location>
</feature>
<feature type="signal peptide" evidence="2">
    <location>
        <begin position="1"/>
        <end position="16"/>
    </location>
</feature>
<evidence type="ECO:0000313" key="4">
    <source>
        <dbReference type="Proteomes" id="UP000594260"/>
    </source>
</evidence>
<keyword evidence="1" id="KW-1133">Transmembrane helix</keyword>
<protein>
    <submittedName>
        <fullName evidence="3">Uncharacterized protein</fullName>
    </submittedName>
</protein>
<name>A0A7M7MJE0_VARDE</name>
<proteinExistence type="predicted"/>
<dbReference type="RefSeq" id="XP_022670833.1">
    <property type="nucleotide sequence ID" value="XM_022815098.1"/>
</dbReference>
<organism evidence="3 4">
    <name type="scientific">Varroa destructor</name>
    <name type="common">Honeybee mite</name>
    <dbReference type="NCBI Taxonomy" id="109461"/>
    <lineage>
        <taxon>Eukaryota</taxon>
        <taxon>Metazoa</taxon>
        <taxon>Ecdysozoa</taxon>
        <taxon>Arthropoda</taxon>
        <taxon>Chelicerata</taxon>
        <taxon>Arachnida</taxon>
        <taxon>Acari</taxon>
        <taxon>Parasitiformes</taxon>
        <taxon>Mesostigmata</taxon>
        <taxon>Gamasina</taxon>
        <taxon>Dermanyssoidea</taxon>
        <taxon>Varroidae</taxon>
        <taxon>Varroa</taxon>
    </lineage>
</organism>
<dbReference type="InParanoid" id="A0A7M7MJE0"/>
<reference evidence="3" key="1">
    <citation type="submission" date="2021-01" db="UniProtKB">
        <authorList>
            <consortium name="EnsemblMetazoa"/>
        </authorList>
    </citation>
    <scope>IDENTIFICATION</scope>
</reference>
<evidence type="ECO:0000256" key="2">
    <source>
        <dbReference type="SAM" id="SignalP"/>
    </source>
</evidence>
<evidence type="ECO:0000313" key="3">
    <source>
        <dbReference type="EnsemblMetazoa" id="XP_022670833"/>
    </source>
</evidence>
<dbReference type="OrthoDB" id="8195614at2759"/>